<organism evidence="1 2">
    <name type="scientific">Rosistilla oblonga</name>
    <dbReference type="NCBI Taxonomy" id="2527990"/>
    <lineage>
        <taxon>Bacteria</taxon>
        <taxon>Pseudomonadati</taxon>
        <taxon>Planctomycetota</taxon>
        <taxon>Planctomycetia</taxon>
        <taxon>Pirellulales</taxon>
        <taxon>Pirellulaceae</taxon>
        <taxon>Rosistilla</taxon>
    </lineage>
</organism>
<sequence length="389" mass="44490">MFETQRRNFLRLPILAAATIGMQRFSDADEPRQKTTQIDPRGYFTVDRRNDRWWMIQPDGSVNFSLGLNHIDPEPLRQGEDDRLWQKRYAADVQRWLAESVRKNLLDWGFNTVGLTADVIALENDDRRLGGGLSPAQLRSLQMPYGYLLPFAQPDPETGELPPNDYLGQPFARWCDRIARQHCAAVRDDRQLIGYWSAERPDWSQARFSSRSEMANQATGYYQTIRTAIRRYDPHHLILGDRYDASRSLSATVVRAALPHVDLLSVDCSGDAVNVHRQLSKMAQLFDRPILVADHAIDRQPHNNAWPPQENRFHDPRGYRRTVEMLTAIPQVVGYHLCGGYLPSQLLRRGLMDAQERPDRLAIEGIRTTNAAVKRWVADTGDSPLEPPG</sequence>
<dbReference type="AlphaFoldDB" id="A0A518IZ16"/>
<evidence type="ECO:0000313" key="1">
    <source>
        <dbReference type="EMBL" id="QDV58319.1"/>
    </source>
</evidence>
<dbReference type="Gene3D" id="3.20.20.80">
    <property type="entry name" value="Glycosidases"/>
    <property type="match status" value="2"/>
</dbReference>
<dbReference type="RefSeq" id="WP_145288578.1">
    <property type="nucleotide sequence ID" value="NZ_CP036318.1"/>
</dbReference>
<protein>
    <recommendedName>
        <fullName evidence="3">Agarase</fullName>
    </recommendedName>
</protein>
<dbReference type="EMBL" id="CP036318">
    <property type="protein sequence ID" value="QDV58319.1"/>
    <property type="molecule type" value="Genomic_DNA"/>
</dbReference>
<proteinExistence type="predicted"/>
<reference evidence="1 2" key="1">
    <citation type="submission" date="2019-02" db="EMBL/GenBank/DDBJ databases">
        <title>Deep-cultivation of Planctomycetes and their phenomic and genomic characterization uncovers novel biology.</title>
        <authorList>
            <person name="Wiegand S."/>
            <person name="Jogler M."/>
            <person name="Boedeker C."/>
            <person name="Pinto D."/>
            <person name="Vollmers J."/>
            <person name="Rivas-Marin E."/>
            <person name="Kohn T."/>
            <person name="Peeters S.H."/>
            <person name="Heuer A."/>
            <person name="Rast P."/>
            <person name="Oberbeckmann S."/>
            <person name="Bunk B."/>
            <person name="Jeske O."/>
            <person name="Meyerdierks A."/>
            <person name="Storesund J.E."/>
            <person name="Kallscheuer N."/>
            <person name="Luecker S."/>
            <person name="Lage O.M."/>
            <person name="Pohl T."/>
            <person name="Merkel B.J."/>
            <person name="Hornburger P."/>
            <person name="Mueller R.-W."/>
            <person name="Bruemmer F."/>
            <person name="Labrenz M."/>
            <person name="Spormann A.M."/>
            <person name="Op den Camp H."/>
            <person name="Overmann J."/>
            <person name="Amann R."/>
            <person name="Jetten M.S.M."/>
            <person name="Mascher T."/>
            <person name="Medema M.H."/>
            <person name="Devos D.P."/>
            <person name="Kaster A.-K."/>
            <person name="Ovreas L."/>
            <person name="Rohde M."/>
            <person name="Galperin M.Y."/>
            <person name="Jogler C."/>
        </authorList>
    </citation>
    <scope>NUCLEOTIDE SEQUENCE [LARGE SCALE GENOMIC DNA]</scope>
    <source>
        <strain evidence="1 2">Mal33</strain>
    </source>
</reference>
<dbReference type="Proteomes" id="UP000316770">
    <property type="component" value="Chromosome"/>
</dbReference>
<evidence type="ECO:0008006" key="3">
    <source>
        <dbReference type="Google" id="ProtNLM"/>
    </source>
</evidence>
<dbReference type="InterPro" id="IPR017853">
    <property type="entry name" value="GH"/>
</dbReference>
<name>A0A518IZ16_9BACT</name>
<dbReference type="SUPFAM" id="SSF51445">
    <property type="entry name" value="(Trans)glycosidases"/>
    <property type="match status" value="1"/>
</dbReference>
<accession>A0A518IZ16</accession>
<evidence type="ECO:0000313" key="2">
    <source>
        <dbReference type="Proteomes" id="UP000316770"/>
    </source>
</evidence>
<keyword evidence="2" id="KW-1185">Reference proteome</keyword>
<gene>
    <name evidence="1" type="ORF">Mal33_43370</name>
</gene>